<sequence length="103" mass="11507">MLTRQKESQTPLFDDVRDISISKRMPFVLVSFEQAPPQLWKLEIVRDRAQTDGESPLTARLNLKHSFALDAATSIAGSCCFRGNGEQFVFCVGKGGRPFRDSS</sequence>
<dbReference type="OrthoDB" id="2673707at2759"/>
<evidence type="ECO:0000313" key="2">
    <source>
        <dbReference type="Proteomes" id="UP000683000"/>
    </source>
</evidence>
<organism evidence="1 2">
    <name type="scientific">Boletus reticuloceps</name>
    <dbReference type="NCBI Taxonomy" id="495285"/>
    <lineage>
        <taxon>Eukaryota</taxon>
        <taxon>Fungi</taxon>
        <taxon>Dikarya</taxon>
        <taxon>Basidiomycota</taxon>
        <taxon>Agaricomycotina</taxon>
        <taxon>Agaricomycetes</taxon>
        <taxon>Agaricomycetidae</taxon>
        <taxon>Boletales</taxon>
        <taxon>Boletineae</taxon>
        <taxon>Boletaceae</taxon>
        <taxon>Boletoideae</taxon>
        <taxon>Boletus</taxon>
    </lineage>
</organism>
<reference evidence="1" key="1">
    <citation type="submission" date="2021-03" db="EMBL/GenBank/DDBJ databases">
        <title>Evolutionary innovations through gain and loss of genes in the ectomycorrhizal Boletales.</title>
        <authorList>
            <person name="Wu G."/>
            <person name="Miyauchi S."/>
            <person name="Morin E."/>
            <person name="Yang Z.-L."/>
            <person name="Xu J."/>
            <person name="Martin F.M."/>
        </authorList>
    </citation>
    <scope>NUCLEOTIDE SEQUENCE</scope>
    <source>
        <strain evidence="1">BR01</strain>
    </source>
</reference>
<proteinExistence type="predicted"/>
<gene>
    <name evidence="1" type="ORF">JVT61DRAFT_9047</name>
</gene>
<dbReference type="AlphaFoldDB" id="A0A8I2YGN7"/>
<name>A0A8I2YGN7_9AGAM</name>
<evidence type="ECO:0000313" key="1">
    <source>
        <dbReference type="EMBL" id="KAG6371704.1"/>
    </source>
</evidence>
<dbReference type="EMBL" id="JAGFBS010000032">
    <property type="protein sequence ID" value="KAG6371704.1"/>
    <property type="molecule type" value="Genomic_DNA"/>
</dbReference>
<accession>A0A8I2YGN7</accession>
<dbReference type="Proteomes" id="UP000683000">
    <property type="component" value="Unassembled WGS sequence"/>
</dbReference>
<comment type="caution">
    <text evidence="1">The sequence shown here is derived from an EMBL/GenBank/DDBJ whole genome shotgun (WGS) entry which is preliminary data.</text>
</comment>
<keyword evidence="2" id="KW-1185">Reference proteome</keyword>
<protein>
    <submittedName>
        <fullName evidence="1">Uncharacterized protein</fullName>
    </submittedName>
</protein>